<accession>A0ABU1RU35</accession>
<protein>
    <submittedName>
        <fullName evidence="5">Membrane-bound lytic murein transglycosylase D</fullName>
    </submittedName>
</protein>
<dbReference type="Proteomes" id="UP001254759">
    <property type="component" value="Unassembled WGS sequence"/>
</dbReference>
<dbReference type="Gene3D" id="1.10.530.10">
    <property type="match status" value="1"/>
</dbReference>
<keyword evidence="3" id="KW-0732">Signal</keyword>
<dbReference type="PROSITE" id="PS00922">
    <property type="entry name" value="TRANSGLYCOSYLASE"/>
    <property type="match status" value="1"/>
</dbReference>
<dbReference type="Gene3D" id="3.10.350.10">
    <property type="entry name" value="LysM domain"/>
    <property type="match status" value="1"/>
</dbReference>
<comment type="caution">
    <text evidence="5">The sequence shown here is derived from an EMBL/GenBank/DDBJ whole genome shotgun (WGS) entry which is preliminary data.</text>
</comment>
<dbReference type="InterPro" id="IPR036779">
    <property type="entry name" value="LysM_dom_sf"/>
</dbReference>
<evidence type="ECO:0000313" key="6">
    <source>
        <dbReference type="Proteomes" id="UP001254759"/>
    </source>
</evidence>
<comment type="similarity">
    <text evidence="1">Belongs to the transglycosylase Slt family.</text>
</comment>
<feature type="region of interest" description="Disordered" evidence="2">
    <location>
        <begin position="351"/>
        <end position="374"/>
    </location>
</feature>
<evidence type="ECO:0000256" key="2">
    <source>
        <dbReference type="SAM" id="MobiDB-lite"/>
    </source>
</evidence>
<reference evidence="5 6" key="1">
    <citation type="submission" date="2023-07" db="EMBL/GenBank/DDBJ databases">
        <title>Sorghum-associated microbial communities from plants grown in Nebraska, USA.</title>
        <authorList>
            <person name="Schachtman D."/>
        </authorList>
    </citation>
    <scope>NUCLEOTIDE SEQUENCE [LARGE SCALE GENOMIC DNA]</scope>
    <source>
        <strain evidence="5 6">BE107</strain>
    </source>
</reference>
<feature type="compositionally biased region" description="Polar residues" evidence="2">
    <location>
        <begin position="45"/>
        <end position="54"/>
    </location>
</feature>
<gene>
    <name evidence="5" type="ORF">J2W94_002576</name>
</gene>
<evidence type="ECO:0000259" key="4">
    <source>
        <dbReference type="PROSITE" id="PS51782"/>
    </source>
</evidence>
<dbReference type="Pfam" id="PF01464">
    <property type="entry name" value="SLT"/>
    <property type="match status" value="1"/>
</dbReference>
<proteinExistence type="inferred from homology"/>
<sequence length="420" mass="44484">MRPRGYRSWALLCALGIAYAAHAGALRAAENAGSELGNPERGDTSLATTANASAPGSPPLELESLPPSRQRNGREIYESFRAGLADPTCDASATSMRWKKHFGHAPGQLARGDDDLLPLFGYVVDALRDADLPTEFALIPFVESGYKPGARSASGPAGLWQFIGVTARNHGVAMRGGYDGRLSPVDSTQAAVRYLKTLHGMFGGDWRLAVMGYNAGEYRILQSMRRAGMNAQNAKPAQLPGLSGITYAYVEKLHALACIFQQADDREEWLRTLDRDVPRLAPQALPSDVASLDEWAKRQGHDGAQLRRLNPALAAGFSRGGKPLRVLAPAGAGVAVAAGNQVAEIPALPASMKSKSSQATASTASPATGSHTVRRGESAWTIARRYGLPPQQLLARNGLASTAVLQPGMVLKLDGDTGGK</sequence>
<keyword evidence="6" id="KW-1185">Reference proteome</keyword>
<organism evidence="5 6">
    <name type="scientific">Pseudoxanthomonas sacheonensis</name>
    <dbReference type="NCBI Taxonomy" id="443615"/>
    <lineage>
        <taxon>Bacteria</taxon>
        <taxon>Pseudomonadati</taxon>
        <taxon>Pseudomonadota</taxon>
        <taxon>Gammaproteobacteria</taxon>
        <taxon>Lysobacterales</taxon>
        <taxon>Lysobacteraceae</taxon>
        <taxon>Pseudoxanthomonas</taxon>
    </lineage>
</organism>
<feature type="region of interest" description="Disordered" evidence="2">
    <location>
        <begin position="32"/>
        <end position="68"/>
    </location>
</feature>
<feature type="chain" id="PRO_5046157228" evidence="3">
    <location>
        <begin position="24"/>
        <end position="420"/>
    </location>
</feature>
<dbReference type="CDD" id="cd16894">
    <property type="entry name" value="MltD-like"/>
    <property type="match status" value="1"/>
</dbReference>
<dbReference type="CDD" id="cd00118">
    <property type="entry name" value="LysM"/>
    <property type="match status" value="1"/>
</dbReference>
<feature type="compositionally biased region" description="Low complexity" evidence="2">
    <location>
        <begin position="351"/>
        <end position="371"/>
    </location>
</feature>
<evidence type="ECO:0000256" key="3">
    <source>
        <dbReference type="SAM" id="SignalP"/>
    </source>
</evidence>
<name>A0ABU1RU35_9GAMM</name>
<feature type="domain" description="LysM" evidence="4">
    <location>
        <begin position="369"/>
        <end position="413"/>
    </location>
</feature>
<dbReference type="InterPro" id="IPR000189">
    <property type="entry name" value="Transglyc_AS"/>
</dbReference>
<dbReference type="InterPro" id="IPR018392">
    <property type="entry name" value="LysM"/>
</dbReference>
<evidence type="ECO:0000313" key="5">
    <source>
        <dbReference type="EMBL" id="MDR6842282.1"/>
    </source>
</evidence>
<dbReference type="RefSeq" id="WP_310094057.1">
    <property type="nucleotide sequence ID" value="NZ_JAVDTT010000003.1"/>
</dbReference>
<dbReference type="PROSITE" id="PS51782">
    <property type="entry name" value="LYSM"/>
    <property type="match status" value="1"/>
</dbReference>
<feature type="signal peptide" evidence="3">
    <location>
        <begin position="1"/>
        <end position="23"/>
    </location>
</feature>
<dbReference type="SUPFAM" id="SSF54106">
    <property type="entry name" value="LysM domain"/>
    <property type="match status" value="1"/>
</dbReference>
<evidence type="ECO:0000256" key="1">
    <source>
        <dbReference type="ARBA" id="ARBA00007734"/>
    </source>
</evidence>
<dbReference type="SMART" id="SM00257">
    <property type="entry name" value="LysM"/>
    <property type="match status" value="1"/>
</dbReference>
<dbReference type="Pfam" id="PF01476">
    <property type="entry name" value="LysM"/>
    <property type="match status" value="1"/>
</dbReference>
<dbReference type="EMBL" id="JAVDTT010000003">
    <property type="protein sequence ID" value="MDR6842282.1"/>
    <property type="molecule type" value="Genomic_DNA"/>
</dbReference>
<feature type="compositionally biased region" description="Low complexity" evidence="2">
    <location>
        <begin position="59"/>
        <end position="68"/>
    </location>
</feature>
<dbReference type="InterPro" id="IPR008258">
    <property type="entry name" value="Transglycosylase_SLT_dom_1"/>
</dbReference>
<dbReference type="SUPFAM" id="SSF53955">
    <property type="entry name" value="Lysozyme-like"/>
    <property type="match status" value="1"/>
</dbReference>
<dbReference type="InterPro" id="IPR023346">
    <property type="entry name" value="Lysozyme-like_dom_sf"/>
</dbReference>